<evidence type="ECO:0000313" key="2">
    <source>
        <dbReference type="EMBL" id="PLR81047.1"/>
    </source>
</evidence>
<keyword evidence="5" id="KW-1185">Reference proteome</keyword>
<proteinExistence type="predicted"/>
<feature type="domain" description="DUF4397" evidence="1">
    <location>
        <begin position="60"/>
        <end position="174"/>
    </location>
</feature>
<evidence type="ECO:0000259" key="1">
    <source>
        <dbReference type="Pfam" id="PF14344"/>
    </source>
</evidence>
<gene>
    <name evidence="2" type="ORF">CU635_16175</name>
    <name evidence="3" type="ORF">CVD25_06780</name>
</gene>
<dbReference type="Proteomes" id="UP000234951">
    <property type="component" value="Unassembled WGS sequence"/>
</dbReference>
<dbReference type="InterPro" id="IPR025510">
    <property type="entry name" value="DUF4397"/>
</dbReference>
<dbReference type="OrthoDB" id="9783299at2"/>
<organism evidence="2 4">
    <name type="scientific">Bacillus canaveralius</name>
    <dbReference type="NCBI Taxonomy" id="1403243"/>
    <lineage>
        <taxon>Bacteria</taxon>
        <taxon>Bacillati</taxon>
        <taxon>Bacillota</taxon>
        <taxon>Bacilli</taxon>
        <taxon>Bacillales</taxon>
        <taxon>Bacillaceae</taxon>
        <taxon>Bacillus</taxon>
    </lineage>
</organism>
<evidence type="ECO:0000313" key="5">
    <source>
        <dbReference type="Proteomes" id="UP000235114"/>
    </source>
</evidence>
<dbReference type="EMBL" id="PGVA01000041">
    <property type="protein sequence ID" value="PLR81047.1"/>
    <property type="molecule type" value="Genomic_DNA"/>
</dbReference>
<protein>
    <recommendedName>
        <fullName evidence="1">DUF4397 domain-containing protein</fullName>
    </recommendedName>
</protein>
<dbReference type="AlphaFoldDB" id="A0A2N5GJ08"/>
<dbReference type="Proteomes" id="UP000235114">
    <property type="component" value="Unassembled WGS sequence"/>
</dbReference>
<dbReference type="EMBL" id="PGVD01000019">
    <property type="protein sequence ID" value="PLR98979.1"/>
    <property type="molecule type" value="Genomic_DNA"/>
</dbReference>
<name>A0A2N5GJ08_9BACI</name>
<reference evidence="2 4" key="1">
    <citation type="submission" date="2017-11" db="EMBL/GenBank/DDBJ databases">
        <title>Comparitive Functional Genomics of Dry Heat Resistant strains isolated from the Viking Spacecraft.</title>
        <authorList>
            <person name="Seuylemezian A."/>
            <person name="Cooper K."/>
            <person name="Vaishampayan P."/>
        </authorList>
    </citation>
    <scope>NUCLEOTIDE SEQUENCE [LARGE SCALE GENOMIC DNA]</scope>
    <source>
        <strain evidence="2 4">M4.6</strain>
    </source>
</reference>
<dbReference type="Pfam" id="PF14344">
    <property type="entry name" value="DUF4397"/>
    <property type="match status" value="1"/>
</dbReference>
<dbReference type="RefSeq" id="WP_101578419.1">
    <property type="nucleotide sequence ID" value="NZ_PGVA01000041.1"/>
</dbReference>
<reference evidence="3 5" key="2">
    <citation type="submission" date="2017-12" db="EMBL/GenBank/DDBJ databases">
        <title>Comparative Functional Genomics of Dry Heat Resistant strains isolated from the Viking Spacecraft.</title>
        <authorList>
            <person name="Seuylemezian A."/>
            <person name="Cooper K."/>
            <person name="Vaishampayan P."/>
        </authorList>
    </citation>
    <scope>NUCLEOTIDE SEQUENCE [LARGE SCALE GENOMIC DNA]</scope>
    <source>
        <strain evidence="3 5">ATCC 29669</strain>
    </source>
</reference>
<evidence type="ECO:0000313" key="4">
    <source>
        <dbReference type="Proteomes" id="UP000234951"/>
    </source>
</evidence>
<accession>A0A2N5GJ08</accession>
<comment type="caution">
    <text evidence="2">The sequence shown here is derived from an EMBL/GenBank/DDBJ whole genome shotgun (WGS) entry which is preliminary data.</text>
</comment>
<sequence length="249" mass="27744">MPDQNYFEKASMYDMLAKYYKYLNPRMHVHYYFKHLKYIGKAVHSLRTAGAPDNSMMRPAQVRVLHASPNGPDVDIYVNGNPILKNFSYKRGSNYVSLPPGRHQVDIYPAGDMVSTVLSKRVTIASGQYYTLAAAGPIEKLRLFVFEDKPGVPENETKMRFIHLSSDAPAIDIAVKNGDVIFPNVSYKQETSYLGLSAMRVDLEARVAGTDKTALPLSGLTLKANETYTIAMVGFLNDDPGLDTVILNQ</sequence>
<evidence type="ECO:0000313" key="3">
    <source>
        <dbReference type="EMBL" id="PLR98979.1"/>
    </source>
</evidence>